<dbReference type="InterPro" id="IPR012340">
    <property type="entry name" value="NA-bd_OB-fold"/>
</dbReference>
<dbReference type="OrthoDB" id="274995at2759"/>
<keyword evidence="5" id="KW-1185">Reference proteome</keyword>
<dbReference type="GO" id="GO:0003743">
    <property type="term" value="F:translation initiation factor activity"/>
    <property type="evidence" value="ECO:0007669"/>
    <property type="project" value="UniProtKB-UniRule"/>
</dbReference>
<reference evidence="4" key="1">
    <citation type="submission" date="2021-01" db="EMBL/GenBank/DDBJ databases">
        <title>Adiantum capillus-veneris genome.</title>
        <authorList>
            <person name="Fang Y."/>
            <person name="Liao Q."/>
        </authorList>
    </citation>
    <scope>NUCLEOTIDE SEQUENCE</scope>
    <source>
        <strain evidence="4">H3</strain>
        <tissue evidence="4">Leaf</tissue>
    </source>
</reference>
<evidence type="ECO:0000313" key="5">
    <source>
        <dbReference type="Proteomes" id="UP000886520"/>
    </source>
</evidence>
<sequence>MQYKKVWIASGDIILIGLRDYRDDKADMILKYQPNEAHLLKTYGELPDNVCLNEGIAGDMDEEDDGATDDYLDFEDEDIDKI</sequence>
<organism evidence="4 5">
    <name type="scientific">Adiantum capillus-veneris</name>
    <name type="common">Maidenhair fern</name>
    <dbReference type="NCBI Taxonomy" id="13818"/>
    <lineage>
        <taxon>Eukaryota</taxon>
        <taxon>Viridiplantae</taxon>
        <taxon>Streptophyta</taxon>
        <taxon>Embryophyta</taxon>
        <taxon>Tracheophyta</taxon>
        <taxon>Polypodiopsida</taxon>
        <taxon>Polypodiidae</taxon>
        <taxon>Polypodiales</taxon>
        <taxon>Pteridineae</taxon>
        <taxon>Pteridaceae</taxon>
        <taxon>Vittarioideae</taxon>
        <taxon>Adiantum</taxon>
    </lineage>
</organism>
<dbReference type="PANTHER" id="PTHR21668">
    <property type="entry name" value="EIF-1A"/>
    <property type="match status" value="1"/>
</dbReference>
<dbReference type="Proteomes" id="UP000886520">
    <property type="component" value="Chromosome 8"/>
</dbReference>
<feature type="compositionally biased region" description="Acidic residues" evidence="2">
    <location>
        <begin position="59"/>
        <end position="82"/>
    </location>
</feature>
<dbReference type="EMBL" id="JABFUD020000008">
    <property type="protein sequence ID" value="KAI5076742.1"/>
    <property type="molecule type" value="Genomic_DNA"/>
</dbReference>
<keyword evidence="1" id="KW-0396">Initiation factor</keyword>
<dbReference type="InterPro" id="IPR001253">
    <property type="entry name" value="TIF_eIF-1A"/>
</dbReference>
<comment type="caution">
    <text evidence="4">The sequence shown here is derived from an EMBL/GenBank/DDBJ whole genome shotgun (WGS) entry which is preliminary data.</text>
</comment>
<accession>A0A9D4UZU1</accession>
<evidence type="ECO:0000256" key="2">
    <source>
        <dbReference type="SAM" id="MobiDB-lite"/>
    </source>
</evidence>
<proteinExistence type="predicted"/>
<protein>
    <recommendedName>
        <fullName evidence="3">S1-like domain-containing protein</fullName>
    </recommendedName>
</protein>
<evidence type="ECO:0000256" key="1">
    <source>
        <dbReference type="PROSITE-ProRule" id="PRU00181"/>
    </source>
</evidence>
<feature type="region of interest" description="Disordered" evidence="2">
    <location>
        <begin position="55"/>
        <end position="82"/>
    </location>
</feature>
<dbReference type="SMART" id="SM00652">
    <property type="entry name" value="eIF1a"/>
    <property type="match status" value="1"/>
</dbReference>
<keyword evidence="1" id="KW-0648">Protein biosynthesis</keyword>
<dbReference type="SUPFAM" id="SSF50249">
    <property type="entry name" value="Nucleic acid-binding proteins"/>
    <property type="match status" value="1"/>
</dbReference>
<evidence type="ECO:0000259" key="3">
    <source>
        <dbReference type="PROSITE" id="PS50832"/>
    </source>
</evidence>
<dbReference type="PROSITE" id="PS50832">
    <property type="entry name" value="S1_IF1_TYPE"/>
    <property type="match status" value="1"/>
</dbReference>
<dbReference type="InterPro" id="IPR006196">
    <property type="entry name" value="RNA-binding_domain_S1_IF1"/>
</dbReference>
<dbReference type="AlphaFoldDB" id="A0A9D4UZU1"/>
<dbReference type="GO" id="GO:0003723">
    <property type="term" value="F:RNA binding"/>
    <property type="evidence" value="ECO:0007669"/>
    <property type="project" value="InterPro"/>
</dbReference>
<evidence type="ECO:0000313" key="4">
    <source>
        <dbReference type="EMBL" id="KAI5076742.1"/>
    </source>
</evidence>
<feature type="domain" description="S1-like" evidence="3">
    <location>
        <begin position="1"/>
        <end position="33"/>
    </location>
</feature>
<dbReference type="Gene3D" id="2.40.50.140">
    <property type="entry name" value="Nucleic acid-binding proteins"/>
    <property type="match status" value="1"/>
</dbReference>
<name>A0A9D4UZU1_ADICA</name>
<gene>
    <name evidence="4" type="ORF">GOP47_0008807</name>
</gene>